<dbReference type="KEGG" id="abri:DFR85_08520"/>
<organism evidence="2 3">
    <name type="scientific">Acidianus brierleyi</name>
    <dbReference type="NCBI Taxonomy" id="41673"/>
    <lineage>
        <taxon>Archaea</taxon>
        <taxon>Thermoproteota</taxon>
        <taxon>Thermoprotei</taxon>
        <taxon>Sulfolobales</taxon>
        <taxon>Sulfolobaceae</taxon>
        <taxon>Acidianus</taxon>
    </lineage>
</organism>
<dbReference type="Proteomes" id="UP000248044">
    <property type="component" value="Chromosome"/>
</dbReference>
<name>A0A2U9IF51_9CREN</name>
<proteinExistence type="predicted"/>
<dbReference type="AlphaFoldDB" id="A0A2U9IF51"/>
<protein>
    <submittedName>
        <fullName evidence="2">Uncharacterized protein</fullName>
    </submittedName>
</protein>
<dbReference type="OrthoDB" id="34333at2157"/>
<gene>
    <name evidence="2" type="ORF">DFR85_08520</name>
</gene>
<sequence>MELKTALQEMLEKKDEPSVYNFIKCIVNLFPPSDDLSISVIKRGNYEYILDRKGLCLVSLAQDEYLPFFSAAEKRLTTIPYDIQDYIVNNWKMILKELEKILDQYSKRESTYEKKLEEVKSLVNN</sequence>
<evidence type="ECO:0000313" key="2">
    <source>
        <dbReference type="EMBL" id="AWR94629.1"/>
    </source>
</evidence>
<reference evidence="2 3" key="1">
    <citation type="submission" date="2018-05" db="EMBL/GenBank/DDBJ databases">
        <title>Complete Genome Sequences of Extremely Thermoacidophilic, Metal-Mobilizing Type-Strain Members of the Archaeal Family Sulfolobaceae: Acidianus brierleyi DSM-1651T, Acidianus sulfidivorans DSM-18786T, Metallosphaera hakonensis DSM-7519T, and Metallosphaera prunae DSM-10039T.</title>
        <authorList>
            <person name="Counts J.A."/>
            <person name="Kelly R.M."/>
        </authorList>
    </citation>
    <scope>NUCLEOTIDE SEQUENCE [LARGE SCALE GENOMIC DNA]</scope>
    <source>
        <strain evidence="2 3">DSM 1651</strain>
    </source>
</reference>
<feature type="coiled-coil region" evidence="1">
    <location>
        <begin position="88"/>
        <end position="122"/>
    </location>
</feature>
<dbReference type="GeneID" id="36832194"/>
<accession>A0A2U9IF51</accession>
<keyword evidence="3" id="KW-1185">Reference proteome</keyword>
<dbReference type="RefSeq" id="WP_110270510.1">
    <property type="nucleotide sequence ID" value="NZ_CP029289.2"/>
</dbReference>
<evidence type="ECO:0000256" key="1">
    <source>
        <dbReference type="SAM" id="Coils"/>
    </source>
</evidence>
<dbReference type="EMBL" id="CP029289">
    <property type="protein sequence ID" value="AWR94629.1"/>
    <property type="molecule type" value="Genomic_DNA"/>
</dbReference>
<keyword evidence="1" id="KW-0175">Coiled coil</keyword>
<evidence type="ECO:0000313" key="3">
    <source>
        <dbReference type="Proteomes" id="UP000248044"/>
    </source>
</evidence>